<dbReference type="AlphaFoldDB" id="H8YVT0"/>
<dbReference type="STRING" id="631362.Thi970DRAFT_00161"/>
<protein>
    <submittedName>
        <fullName evidence="2">Uncharacterized protein</fullName>
    </submittedName>
</protein>
<evidence type="ECO:0000313" key="2">
    <source>
        <dbReference type="EMBL" id="EIC24020.1"/>
    </source>
</evidence>
<gene>
    <name evidence="2" type="ORF">Thi970DRAFT_00161</name>
</gene>
<dbReference type="EMBL" id="JH603163">
    <property type="protein sequence ID" value="EIC24020.1"/>
    <property type="molecule type" value="Genomic_DNA"/>
</dbReference>
<dbReference type="HOGENOM" id="CLU_863150_0_0_6"/>
<organism evidence="2 3">
    <name type="scientific">Thiorhodovibrio frisius</name>
    <dbReference type="NCBI Taxonomy" id="631362"/>
    <lineage>
        <taxon>Bacteria</taxon>
        <taxon>Pseudomonadati</taxon>
        <taxon>Pseudomonadota</taxon>
        <taxon>Gammaproteobacteria</taxon>
        <taxon>Chromatiales</taxon>
        <taxon>Chromatiaceae</taxon>
        <taxon>Thiorhodovibrio</taxon>
    </lineage>
</organism>
<accession>H8YVT0</accession>
<dbReference type="Proteomes" id="UP000002964">
    <property type="component" value="Unassembled WGS sequence"/>
</dbReference>
<evidence type="ECO:0000313" key="3">
    <source>
        <dbReference type="Proteomes" id="UP000002964"/>
    </source>
</evidence>
<sequence length="322" mass="35686">MALQRQRTPTTGQAKSRQRTPQQRQAATIDTNQLRKAVFTLTPTQLEAHYQELEAWEDGDAEILSAQELAEDDNQAELDNSDPDAIAPEDEVTRADEASAPLGATDGTEDSPTLTLDDLYRLCVVPGNATWTCQFAPPAWMRRRSRLPNDPLPALVNGLQTLAAWLQQDKQAFLRAPTAESFAQAPCGRLDAPAVLQNGLLATIQPPLLEEQWAFPKEQDLSDLKDKVWLLWPDACLPLTALFSKEFQTAWVLARCVEQFRLASWCDEVAALSSAELKQAQRIDPATWTMAQALACLSYTAIRQNPDAILEQLRQQAGCPHG</sequence>
<dbReference type="eggNOG" id="ENOG5033FBD">
    <property type="taxonomic scope" value="Bacteria"/>
</dbReference>
<dbReference type="RefSeq" id="WP_009146643.1">
    <property type="nucleotide sequence ID" value="NZ_CP121471.1"/>
</dbReference>
<feature type="compositionally biased region" description="Acidic residues" evidence="1">
    <location>
        <begin position="73"/>
        <end position="90"/>
    </location>
</feature>
<reference evidence="2 3" key="2">
    <citation type="submission" date="2011-11" db="EMBL/GenBank/DDBJ databases">
        <authorList>
            <consortium name="US DOE Joint Genome Institute"/>
            <person name="Lucas S."/>
            <person name="Han J."/>
            <person name="Lapidus A."/>
            <person name="Cheng J.-F."/>
            <person name="Goodwin L."/>
            <person name="Pitluck S."/>
            <person name="Peters L."/>
            <person name="Ovchinnikova G."/>
            <person name="Zhang X."/>
            <person name="Detter J.C."/>
            <person name="Han C."/>
            <person name="Tapia R."/>
            <person name="Land M."/>
            <person name="Hauser L."/>
            <person name="Kyrpides N."/>
            <person name="Ivanova N."/>
            <person name="Pagani I."/>
            <person name="Vogl K."/>
            <person name="Liu Z."/>
            <person name="Overmann J."/>
            <person name="Frigaard N.-U."/>
            <person name="Bryant D."/>
            <person name="Woyke T."/>
        </authorList>
    </citation>
    <scope>NUCLEOTIDE SEQUENCE [LARGE SCALE GENOMIC DNA]</scope>
    <source>
        <strain evidence="2 3">970</strain>
    </source>
</reference>
<keyword evidence="3" id="KW-1185">Reference proteome</keyword>
<feature type="compositionally biased region" description="Polar residues" evidence="1">
    <location>
        <begin position="1"/>
        <end position="15"/>
    </location>
</feature>
<feature type="region of interest" description="Disordered" evidence="1">
    <location>
        <begin position="73"/>
        <end position="111"/>
    </location>
</feature>
<feature type="compositionally biased region" description="Low complexity" evidence="1">
    <location>
        <begin position="19"/>
        <end position="28"/>
    </location>
</feature>
<proteinExistence type="predicted"/>
<reference evidence="3" key="1">
    <citation type="submission" date="2011-06" db="EMBL/GenBank/DDBJ databases">
        <authorList>
            <consortium name="US DOE Joint Genome Institute (JGI-PGF)"/>
            <person name="Lucas S."/>
            <person name="Han J."/>
            <person name="Lapidus A."/>
            <person name="Cheng J.-F."/>
            <person name="Goodwin L."/>
            <person name="Pitluck S."/>
            <person name="Peters L."/>
            <person name="Land M.L."/>
            <person name="Hauser L."/>
            <person name="Vogl K."/>
            <person name="Liu Z."/>
            <person name="Overmann J."/>
            <person name="Frigaard N.-U."/>
            <person name="Bryant D.A."/>
            <person name="Woyke T.J."/>
        </authorList>
    </citation>
    <scope>NUCLEOTIDE SEQUENCE [LARGE SCALE GENOMIC DNA]</scope>
    <source>
        <strain evidence="3">970</strain>
    </source>
</reference>
<name>H8YVT0_9GAMM</name>
<evidence type="ECO:0000256" key="1">
    <source>
        <dbReference type="SAM" id="MobiDB-lite"/>
    </source>
</evidence>
<feature type="region of interest" description="Disordered" evidence="1">
    <location>
        <begin position="1"/>
        <end position="31"/>
    </location>
</feature>